<proteinExistence type="predicted"/>
<reference evidence="1 2" key="1">
    <citation type="submission" date="2021-06" db="EMBL/GenBank/DDBJ databases">
        <title>Caerostris extrusa draft genome.</title>
        <authorList>
            <person name="Kono N."/>
            <person name="Arakawa K."/>
        </authorList>
    </citation>
    <scope>NUCLEOTIDE SEQUENCE [LARGE SCALE GENOMIC DNA]</scope>
</reference>
<dbReference type="AlphaFoldDB" id="A0AAV4QK27"/>
<keyword evidence="2" id="KW-1185">Reference proteome</keyword>
<sequence>MPLSSGIFYSTESGIKGFKFRSTRVKVLSEKALTNWRFTSIKRTAGHIVHRPGIVIWPFEIFQHKSELSEAFDLICN</sequence>
<evidence type="ECO:0000313" key="1">
    <source>
        <dbReference type="EMBL" id="GIY07788.1"/>
    </source>
</evidence>
<organism evidence="1 2">
    <name type="scientific">Caerostris extrusa</name>
    <name type="common">Bark spider</name>
    <name type="synonym">Caerostris bankana</name>
    <dbReference type="NCBI Taxonomy" id="172846"/>
    <lineage>
        <taxon>Eukaryota</taxon>
        <taxon>Metazoa</taxon>
        <taxon>Ecdysozoa</taxon>
        <taxon>Arthropoda</taxon>
        <taxon>Chelicerata</taxon>
        <taxon>Arachnida</taxon>
        <taxon>Araneae</taxon>
        <taxon>Araneomorphae</taxon>
        <taxon>Entelegynae</taxon>
        <taxon>Araneoidea</taxon>
        <taxon>Araneidae</taxon>
        <taxon>Caerostris</taxon>
    </lineage>
</organism>
<gene>
    <name evidence="1" type="ORF">CEXT_559771</name>
</gene>
<dbReference type="Proteomes" id="UP001054945">
    <property type="component" value="Unassembled WGS sequence"/>
</dbReference>
<dbReference type="EMBL" id="BPLR01006155">
    <property type="protein sequence ID" value="GIY07788.1"/>
    <property type="molecule type" value="Genomic_DNA"/>
</dbReference>
<accession>A0AAV4QK27</accession>
<protein>
    <submittedName>
        <fullName evidence="1">Uncharacterized protein</fullName>
    </submittedName>
</protein>
<name>A0AAV4QK27_CAEEX</name>
<evidence type="ECO:0000313" key="2">
    <source>
        <dbReference type="Proteomes" id="UP001054945"/>
    </source>
</evidence>
<comment type="caution">
    <text evidence="1">The sequence shown here is derived from an EMBL/GenBank/DDBJ whole genome shotgun (WGS) entry which is preliminary data.</text>
</comment>